<dbReference type="Gene3D" id="3.30.40.10">
    <property type="entry name" value="Zinc/RING finger domain, C3HC4 (zinc finger)"/>
    <property type="match status" value="1"/>
</dbReference>
<dbReference type="OrthoDB" id="21204at2759"/>
<evidence type="ECO:0000313" key="7">
    <source>
        <dbReference type="Proteomes" id="UP000270296"/>
    </source>
</evidence>
<dbReference type="InterPro" id="IPR013083">
    <property type="entry name" value="Znf_RING/FYVE/PHD"/>
</dbReference>
<keyword evidence="2 4" id="KW-0863">Zinc-finger</keyword>
<reference evidence="6 7" key="2">
    <citation type="submission" date="2018-11" db="EMBL/GenBank/DDBJ databases">
        <authorList>
            <consortium name="Pathogen Informatics"/>
        </authorList>
    </citation>
    <scope>NUCLEOTIDE SEQUENCE [LARGE SCALE GENOMIC DNA]</scope>
</reference>
<dbReference type="WBParaSite" id="SBAD_0000586501-mRNA-1">
    <property type="protein sequence ID" value="SBAD_0000586501-mRNA-1"/>
    <property type="gene ID" value="SBAD_0000586501"/>
</dbReference>
<dbReference type="Proteomes" id="UP000270296">
    <property type="component" value="Unassembled WGS sequence"/>
</dbReference>
<keyword evidence="1" id="KW-0479">Metal-binding</keyword>
<sequence length="249" mass="28886">SDCWHCERKWIRCREKLQNHFRLQDEHANVKQNLKELEQRGRNRYQLISAVIVRFIAHTVSLQRVLQRSPELIHAAHSSSPHNHSIQRNSLTLGDSMANPNHSDLHHSAPLGQQLHNEALQFPTDGILWPRLLRLGGYFNVLQVELNNSDYQRNDDIPRNELISTFNAYIEDDFLNQIVLLPSLEITADMTIEQRTCAICLNVQQHVIILPCHHLFHPLCIEIWLKIKMICPTCGRPVNPTYALVPENK</sequence>
<dbReference type="GO" id="GO:0008270">
    <property type="term" value="F:zinc ion binding"/>
    <property type="evidence" value="ECO:0007669"/>
    <property type="project" value="UniProtKB-KW"/>
</dbReference>
<keyword evidence="7" id="KW-1185">Reference proteome</keyword>
<evidence type="ECO:0000259" key="5">
    <source>
        <dbReference type="PROSITE" id="PS50089"/>
    </source>
</evidence>
<dbReference type="PROSITE" id="PS50089">
    <property type="entry name" value="ZF_RING_2"/>
    <property type="match status" value="1"/>
</dbReference>
<evidence type="ECO:0000313" key="6">
    <source>
        <dbReference type="EMBL" id="VDP07864.1"/>
    </source>
</evidence>
<reference evidence="8" key="1">
    <citation type="submission" date="2016-06" db="UniProtKB">
        <authorList>
            <consortium name="WormBaseParasite"/>
        </authorList>
    </citation>
    <scope>IDENTIFICATION</scope>
</reference>
<dbReference type="AlphaFoldDB" id="A0A183IPU5"/>
<accession>A0A183IPU5</accession>
<evidence type="ECO:0000256" key="3">
    <source>
        <dbReference type="ARBA" id="ARBA00022833"/>
    </source>
</evidence>
<gene>
    <name evidence="6" type="ORF">SBAD_LOCUS5642</name>
</gene>
<dbReference type="SUPFAM" id="SSF57850">
    <property type="entry name" value="RING/U-box"/>
    <property type="match status" value="1"/>
</dbReference>
<name>A0A183IPU5_9BILA</name>
<organism evidence="8">
    <name type="scientific">Soboliphyme baturini</name>
    <dbReference type="NCBI Taxonomy" id="241478"/>
    <lineage>
        <taxon>Eukaryota</taxon>
        <taxon>Metazoa</taxon>
        <taxon>Ecdysozoa</taxon>
        <taxon>Nematoda</taxon>
        <taxon>Enoplea</taxon>
        <taxon>Dorylaimia</taxon>
        <taxon>Dioctophymatida</taxon>
        <taxon>Dioctophymatoidea</taxon>
        <taxon>Soboliphymatidae</taxon>
        <taxon>Soboliphyme</taxon>
    </lineage>
</organism>
<keyword evidence="3" id="KW-0862">Zinc</keyword>
<feature type="domain" description="RING-type" evidence="5">
    <location>
        <begin position="197"/>
        <end position="234"/>
    </location>
</feature>
<evidence type="ECO:0000256" key="4">
    <source>
        <dbReference type="PROSITE-ProRule" id="PRU00175"/>
    </source>
</evidence>
<evidence type="ECO:0000256" key="2">
    <source>
        <dbReference type="ARBA" id="ARBA00022771"/>
    </source>
</evidence>
<evidence type="ECO:0000313" key="8">
    <source>
        <dbReference type="WBParaSite" id="SBAD_0000586501-mRNA-1"/>
    </source>
</evidence>
<dbReference type="SMART" id="SM00184">
    <property type="entry name" value="RING"/>
    <property type="match status" value="1"/>
</dbReference>
<protein>
    <submittedName>
        <fullName evidence="8">RING-type domain-containing protein</fullName>
    </submittedName>
</protein>
<dbReference type="Pfam" id="PF13639">
    <property type="entry name" value="zf-RING_2"/>
    <property type="match status" value="1"/>
</dbReference>
<dbReference type="EMBL" id="UZAM01009139">
    <property type="protein sequence ID" value="VDP07864.1"/>
    <property type="molecule type" value="Genomic_DNA"/>
</dbReference>
<dbReference type="InterPro" id="IPR001841">
    <property type="entry name" value="Znf_RING"/>
</dbReference>
<proteinExistence type="predicted"/>
<evidence type="ECO:0000256" key="1">
    <source>
        <dbReference type="ARBA" id="ARBA00022723"/>
    </source>
</evidence>
<dbReference type="PANTHER" id="PTHR15710">
    <property type="entry name" value="E3 UBIQUITIN-PROTEIN LIGASE PRAJA"/>
    <property type="match status" value="1"/>
</dbReference>